<dbReference type="EMBL" id="MU274071">
    <property type="protein sequence ID" value="KAI0026968.1"/>
    <property type="molecule type" value="Genomic_DNA"/>
</dbReference>
<proteinExistence type="predicted"/>
<keyword evidence="2" id="KW-1185">Reference proteome</keyword>
<comment type="caution">
    <text evidence="1">The sequence shown here is derived from an EMBL/GenBank/DDBJ whole genome shotgun (WGS) entry which is preliminary data.</text>
</comment>
<reference evidence="1" key="2">
    <citation type="journal article" date="2022" name="New Phytol.">
        <title>Evolutionary transition to the ectomycorrhizal habit in the genomes of a hyperdiverse lineage of mushroom-forming fungi.</title>
        <authorList>
            <person name="Looney B."/>
            <person name="Miyauchi S."/>
            <person name="Morin E."/>
            <person name="Drula E."/>
            <person name="Courty P.E."/>
            <person name="Kohler A."/>
            <person name="Kuo A."/>
            <person name="LaButti K."/>
            <person name="Pangilinan J."/>
            <person name="Lipzen A."/>
            <person name="Riley R."/>
            <person name="Andreopoulos W."/>
            <person name="He G."/>
            <person name="Johnson J."/>
            <person name="Nolan M."/>
            <person name="Tritt A."/>
            <person name="Barry K.W."/>
            <person name="Grigoriev I.V."/>
            <person name="Nagy L.G."/>
            <person name="Hibbett D."/>
            <person name="Henrissat B."/>
            <person name="Matheny P.B."/>
            <person name="Labbe J."/>
            <person name="Martin F.M."/>
        </authorList>
    </citation>
    <scope>NUCLEOTIDE SEQUENCE</scope>
    <source>
        <strain evidence="1">EC-137</strain>
    </source>
</reference>
<organism evidence="1 2">
    <name type="scientific">Vararia minispora EC-137</name>
    <dbReference type="NCBI Taxonomy" id="1314806"/>
    <lineage>
        <taxon>Eukaryota</taxon>
        <taxon>Fungi</taxon>
        <taxon>Dikarya</taxon>
        <taxon>Basidiomycota</taxon>
        <taxon>Agaricomycotina</taxon>
        <taxon>Agaricomycetes</taxon>
        <taxon>Russulales</taxon>
        <taxon>Lachnocladiaceae</taxon>
        <taxon>Vararia</taxon>
    </lineage>
</organism>
<gene>
    <name evidence="1" type="ORF">K488DRAFT_91561</name>
</gene>
<evidence type="ECO:0000313" key="2">
    <source>
        <dbReference type="Proteomes" id="UP000814128"/>
    </source>
</evidence>
<accession>A0ACB8Q5B0</accession>
<sequence>MFLRLNFFKTHVISFTLAPIIGAAIMTASNGQFPVAYIDALFVCVSAVTGTGLATIELSALTAWQQTIIVILELLGSQATVAWLVVLVRRRYFTSYLDHIVQGELKRQRREDGPSLLERGRMRTMQLFYRGKRWRSRPAPPQDAPSPVSAVSLDEIGSGFGLELRQTETPHRVTSSPEPMNEDLGEWSGAHPHWSTDAALRQRQGTRRRV</sequence>
<evidence type="ECO:0000313" key="1">
    <source>
        <dbReference type="EMBL" id="KAI0026968.1"/>
    </source>
</evidence>
<reference evidence="1" key="1">
    <citation type="submission" date="2021-02" db="EMBL/GenBank/DDBJ databases">
        <authorList>
            <consortium name="DOE Joint Genome Institute"/>
            <person name="Ahrendt S."/>
            <person name="Looney B.P."/>
            <person name="Miyauchi S."/>
            <person name="Morin E."/>
            <person name="Drula E."/>
            <person name="Courty P.E."/>
            <person name="Chicoki N."/>
            <person name="Fauchery L."/>
            <person name="Kohler A."/>
            <person name="Kuo A."/>
            <person name="Labutti K."/>
            <person name="Pangilinan J."/>
            <person name="Lipzen A."/>
            <person name="Riley R."/>
            <person name="Andreopoulos W."/>
            <person name="He G."/>
            <person name="Johnson J."/>
            <person name="Barry K.W."/>
            <person name="Grigoriev I.V."/>
            <person name="Nagy L."/>
            <person name="Hibbett D."/>
            <person name="Henrissat B."/>
            <person name="Matheny P.B."/>
            <person name="Labbe J."/>
            <person name="Martin F."/>
        </authorList>
    </citation>
    <scope>NUCLEOTIDE SEQUENCE</scope>
    <source>
        <strain evidence="1">EC-137</strain>
    </source>
</reference>
<name>A0ACB8Q5B0_9AGAM</name>
<protein>
    <submittedName>
        <fullName evidence="1">Uncharacterized protein</fullName>
    </submittedName>
</protein>
<dbReference type="Proteomes" id="UP000814128">
    <property type="component" value="Unassembled WGS sequence"/>
</dbReference>